<organism evidence="7 8">
    <name type="scientific">Penicilliopsis zonata CBS 506.65</name>
    <dbReference type="NCBI Taxonomy" id="1073090"/>
    <lineage>
        <taxon>Eukaryota</taxon>
        <taxon>Fungi</taxon>
        <taxon>Dikarya</taxon>
        <taxon>Ascomycota</taxon>
        <taxon>Pezizomycotina</taxon>
        <taxon>Eurotiomycetes</taxon>
        <taxon>Eurotiomycetidae</taxon>
        <taxon>Eurotiales</taxon>
        <taxon>Aspergillaceae</taxon>
        <taxon>Penicilliopsis</taxon>
    </lineage>
</organism>
<dbReference type="InterPro" id="IPR036259">
    <property type="entry name" value="MFS_trans_sf"/>
</dbReference>
<dbReference type="PANTHER" id="PTHR23501:SF6">
    <property type="entry name" value="MULTIDRUG TRANSPORTER, PUTATIVE (AFU_ORTHOLOGUE AFUA_3G14560)-RELATED"/>
    <property type="match status" value="1"/>
</dbReference>
<evidence type="ECO:0000256" key="3">
    <source>
        <dbReference type="ARBA" id="ARBA00022989"/>
    </source>
</evidence>
<keyword evidence="8" id="KW-1185">Reference proteome</keyword>
<evidence type="ECO:0000256" key="4">
    <source>
        <dbReference type="ARBA" id="ARBA00023136"/>
    </source>
</evidence>
<dbReference type="GeneID" id="34614212"/>
<evidence type="ECO:0000313" key="8">
    <source>
        <dbReference type="Proteomes" id="UP000184188"/>
    </source>
</evidence>
<keyword evidence="2 5" id="KW-0812">Transmembrane</keyword>
<evidence type="ECO:0000256" key="2">
    <source>
        <dbReference type="ARBA" id="ARBA00022692"/>
    </source>
</evidence>
<feature type="transmembrane region" description="Helical" evidence="5">
    <location>
        <begin position="243"/>
        <end position="261"/>
    </location>
</feature>
<feature type="transmembrane region" description="Helical" evidence="5">
    <location>
        <begin position="375"/>
        <end position="397"/>
    </location>
</feature>
<dbReference type="OrthoDB" id="4160219at2759"/>
<feature type="transmembrane region" description="Helical" evidence="5">
    <location>
        <begin position="177"/>
        <end position="197"/>
    </location>
</feature>
<dbReference type="EMBL" id="KV878348">
    <property type="protein sequence ID" value="OJJ44437.1"/>
    <property type="molecule type" value="Genomic_DNA"/>
</dbReference>
<dbReference type="Pfam" id="PF07690">
    <property type="entry name" value="MFS_1"/>
    <property type="match status" value="1"/>
</dbReference>
<dbReference type="Proteomes" id="UP000184188">
    <property type="component" value="Unassembled WGS sequence"/>
</dbReference>
<dbReference type="GO" id="GO:0000329">
    <property type="term" value="C:fungal-type vacuole membrane"/>
    <property type="evidence" value="ECO:0007669"/>
    <property type="project" value="TreeGrafter"/>
</dbReference>
<comment type="subcellular location">
    <subcellularLocation>
        <location evidence="1">Membrane</location>
        <topology evidence="1">Multi-pass membrane protein</topology>
    </subcellularLocation>
</comment>
<evidence type="ECO:0000259" key="6">
    <source>
        <dbReference type="PROSITE" id="PS50850"/>
    </source>
</evidence>
<dbReference type="AlphaFoldDB" id="A0A1L9SBE0"/>
<feature type="transmembrane region" description="Helical" evidence="5">
    <location>
        <begin position="151"/>
        <end position="171"/>
    </location>
</feature>
<gene>
    <name evidence="7" type="ORF">ASPZODRAFT_2112608</name>
</gene>
<feature type="transmembrane region" description="Helical" evidence="5">
    <location>
        <begin position="282"/>
        <end position="305"/>
    </location>
</feature>
<dbReference type="Gene3D" id="1.20.1250.20">
    <property type="entry name" value="MFS general substrate transporter like domains"/>
    <property type="match status" value="2"/>
</dbReference>
<dbReference type="RefSeq" id="XP_022578947.1">
    <property type="nucleotide sequence ID" value="XM_022727748.1"/>
</dbReference>
<feature type="transmembrane region" description="Helical" evidence="5">
    <location>
        <begin position="59"/>
        <end position="76"/>
    </location>
</feature>
<evidence type="ECO:0000313" key="7">
    <source>
        <dbReference type="EMBL" id="OJJ44437.1"/>
    </source>
</evidence>
<dbReference type="GO" id="GO:0015174">
    <property type="term" value="F:basic amino acid transmembrane transporter activity"/>
    <property type="evidence" value="ECO:0007669"/>
    <property type="project" value="TreeGrafter"/>
</dbReference>
<reference evidence="8" key="1">
    <citation type="journal article" date="2017" name="Genome Biol.">
        <title>Comparative genomics reveals high biological diversity and specific adaptations in the industrially and medically important fungal genus Aspergillus.</title>
        <authorList>
            <person name="de Vries R.P."/>
            <person name="Riley R."/>
            <person name="Wiebenga A."/>
            <person name="Aguilar-Osorio G."/>
            <person name="Amillis S."/>
            <person name="Uchima C.A."/>
            <person name="Anderluh G."/>
            <person name="Asadollahi M."/>
            <person name="Askin M."/>
            <person name="Barry K."/>
            <person name="Battaglia E."/>
            <person name="Bayram O."/>
            <person name="Benocci T."/>
            <person name="Braus-Stromeyer S.A."/>
            <person name="Caldana C."/>
            <person name="Canovas D."/>
            <person name="Cerqueira G.C."/>
            <person name="Chen F."/>
            <person name="Chen W."/>
            <person name="Choi C."/>
            <person name="Clum A."/>
            <person name="Dos Santos R.A."/>
            <person name="Damasio A.R."/>
            <person name="Diallinas G."/>
            <person name="Emri T."/>
            <person name="Fekete E."/>
            <person name="Flipphi M."/>
            <person name="Freyberg S."/>
            <person name="Gallo A."/>
            <person name="Gournas C."/>
            <person name="Habgood R."/>
            <person name="Hainaut M."/>
            <person name="Harispe M.L."/>
            <person name="Henrissat B."/>
            <person name="Hilden K.S."/>
            <person name="Hope R."/>
            <person name="Hossain A."/>
            <person name="Karabika E."/>
            <person name="Karaffa L."/>
            <person name="Karanyi Z."/>
            <person name="Krasevec N."/>
            <person name="Kuo A."/>
            <person name="Kusch H."/>
            <person name="LaButti K."/>
            <person name="Lagendijk E.L."/>
            <person name="Lapidus A."/>
            <person name="Levasseur A."/>
            <person name="Lindquist E."/>
            <person name="Lipzen A."/>
            <person name="Logrieco A.F."/>
            <person name="MacCabe A."/>
            <person name="Maekelae M.R."/>
            <person name="Malavazi I."/>
            <person name="Melin P."/>
            <person name="Meyer V."/>
            <person name="Mielnichuk N."/>
            <person name="Miskei M."/>
            <person name="Molnar A.P."/>
            <person name="Mule G."/>
            <person name="Ngan C.Y."/>
            <person name="Orejas M."/>
            <person name="Orosz E."/>
            <person name="Ouedraogo J.P."/>
            <person name="Overkamp K.M."/>
            <person name="Park H.-S."/>
            <person name="Perrone G."/>
            <person name="Piumi F."/>
            <person name="Punt P.J."/>
            <person name="Ram A.F."/>
            <person name="Ramon A."/>
            <person name="Rauscher S."/>
            <person name="Record E."/>
            <person name="Riano-Pachon D.M."/>
            <person name="Robert V."/>
            <person name="Roehrig J."/>
            <person name="Ruller R."/>
            <person name="Salamov A."/>
            <person name="Salih N.S."/>
            <person name="Samson R.A."/>
            <person name="Sandor E."/>
            <person name="Sanguinetti M."/>
            <person name="Schuetze T."/>
            <person name="Sepcic K."/>
            <person name="Shelest E."/>
            <person name="Sherlock G."/>
            <person name="Sophianopoulou V."/>
            <person name="Squina F.M."/>
            <person name="Sun H."/>
            <person name="Susca A."/>
            <person name="Todd R.B."/>
            <person name="Tsang A."/>
            <person name="Unkles S.E."/>
            <person name="van de Wiele N."/>
            <person name="van Rossen-Uffink D."/>
            <person name="Oliveira J.V."/>
            <person name="Vesth T.C."/>
            <person name="Visser J."/>
            <person name="Yu J.-H."/>
            <person name="Zhou M."/>
            <person name="Andersen M.R."/>
            <person name="Archer D.B."/>
            <person name="Baker S.E."/>
            <person name="Benoit I."/>
            <person name="Brakhage A.A."/>
            <person name="Braus G.H."/>
            <person name="Fischer R."/>
            <person name="Frisvad J.C."/>
            <person name="Goldman G.H."/>
            <person name="Houbraken J."/>
            <person name="Oakley B."/>
            <person name="Pocsi I."/>
            <person name="Scazzocchio C."/>
            <person name="Seiboth B."/>
            <person name="vanKuyk P.A."/>
            <person name="Wortman J."/>
            <person name="Dyer P.S."/>
            <person name="Grigoriev I.V."/>
        </authorList>
    </citation>
    <scope>NUCLEOTIDE SEQUENCE [LARGE SCALE GENOMIC DNA]</scope>
    <source>
        <strain evidence="8">CBS 506.65</strain>
    </source>
</reference>
<evidence type="ECO:0000256" key="1">
    <source>
        <dbReference type="ARBA" id="ARBA00004141"/>
    </source>
</evidence>
<dbReference type="InterPro" id="IPR011701">
    <property type="entry name" value="MFS"/>
</dbReference>
<protein>
    <recommendedName>
        <fullName evidence="6">Major facilitator superfamily (MFS) profile domain-containing protein</fullName>
    </recommendedName>
</protein>
<dbReference type="VEuPathDB" id="FungiDB:ASPZODRAFT_2112608"/>
<keyword evidence="3 5" id="KW-1133">Transmembrane helix</keyword>
<feature type="domain" description="Major facilitator superfamily (MFS) profile" evidence="6">
    <location>
        <begin position="24"/>
        <end position="514"/>
    </location>
</feature>
<dbReference type="SUPFAM" id="SSF103473">
    <property type="entry name" value="MFS general substrate transporter"/>
    <property type="match status" value="1"/>
</dbReference>
<dbReference type="InterPro" id="IPR020846">
    <property type="entry name" value="MFS_dom"/>
</dbReference>
<sequence length="525" mass="55416">MATEETPLIQPPRQGPSFRRKLVIAAFIGVTMIIQTTNVSMMTTTQSLIAADLDAFDKTTWFTSAYLIPMSSASPLSGRLSHIFTPRVYLIASCALMSLGLFVTASAHSLAVFLTGRAIAGCAAGGLMGTSTILILELASTRRRGLCLGMLNAGYTTGIASGAIVAGLVAPKYGWQVIFWFQAFIMLAMTLSLFVAIPPVVQEEEQDNSLLEKLGRVDYAGAIALAISVFLLLFSLSSAQIQTTPLLLSILAITVFLAIESRLTSRGAEPIIPISILKMRSVVLTCAAGMAAMMTRWSVLFYTPIYTMAVRGWSPGSAGLILLPTNAGFGLGGLVVGAVHIKGGGGYYTSCVVILVLLSIFTAALSLLSTASSPVSAYILATFVNGFCAGAMVNYTLSHILHLTATPLHYIITALVGMSRGFAGSFGSAIGGGLFTRVLKAQLESAFHAHEVPDSEKLIRRLLGSPTLVSSLEGVERNIAIEGYQHATRTLFLTGAGLVLVAAALQAGTGWEPETKEEVDEMSEA</sequence>
<evidence type="ECO:0000256" key="5">
    <source>
        <dbReference type="SAM" id="Phobius"/>
    </source>
</evidence>
<dbReference type="PANTHER" id="PTHR23501">
    <property type="entry name" value="MAJOR FACILITATOR SUPERFAMILY"/>
    <property type="match status" value="1"/>
</dbReference>
<feature type="transmembrane region" description="Helical" evidence="5">
    <location>
        <begin position="317"/>
        <end position="339"/>
    </location>
</feature>
<proteinExistence type="predicted"/>
<feature type="transmembrane region" description="Helical" evidence="5">
    <location>
        <begin position="22"/>
        <end position="39"/>
    </location>
</feature>
<feature type="transmembrane region" description="Helical" evidence="5">
    <location>
        <begin position="118"/>
        <end position="139"/>
    </location>
</feature>
<feature type="transmembrane region" description="Helical" evidence="5">
    <location>
        <begin position="88"/>
        <end position="112"/>
    </location>
</feature>
<keyword evidence="4 5" id="KW-0472">Membrane</keyword>
<feature type="transmembrane region" description="Helical" evidence="5">
    <location>
        <begin position="217"/>
        <end position="237"/>
    </location>
</feature>
<accession>A0A1L9SBE0</accession>
<name>A0A1L9SBE0_9EURO</name>
<dbReference type="PROSITE" id="PS50850">
    <property type="entry name" value="MFS"/>
    <property type="match status" value="1"/>
</dbReference>
<feature type="transmembrane region" description="Helical" evidence="5">
    <location>
        <begin position="346"/>
        <end position="369"/>
    </location>
</feature>